<feature type="transmembrane region" description="Helical" evidence="1">
    <location>
        <begin position="124"/>
        <end position="144"/>
    </location>
</feature>
<evidence type="ECO:0000256" key="1">
    <source>
        <dbReference type="SAM" id="Phobius"/>
    </source>
</evidence>
<evidence type="ECO:0000313" key="2">
    <source>
        <dbReference type="EMBL" id="MVN23066.1"/>
    </source>
</evidence>
<dbReference type="Proteomes" id="UP000462014">
    <property type="component" value="Unassembled WGS sequence"/>
</dbReference>
<sequence>MKEAALTGRLKWVERIAYLLDEKFRFPGTKLRFGLDPVINLIPVAGDISGFIVAAALVWIMARHGVSRKVLILMVLNIFIDAIIGGIPLIGQVFDFYYKANSRNIKLLKEHYQEGRHQGNGTGVLVIVFLVLLIFFAVFVFFIYKLSQWLFGLF</sequence>
<name>A0A7K1T0H1_9SPHI</name>
<reference evidence="2 3" key="1">
    <citation type="submission" date="2019-12" db="EMBL/GenBank/DDBJ databases">
        <title>Mucilaginibacter sp. HMF7410 genome sequencing and assembly.</title>
        <authorList>
            <person name="Kang H."/>
            <person name="Cha I."/>
            <person name="Kim H."/>
            <person name="Joh K."/>
        </authorList>
    </citation>
    <scope>NUCLEOTIDE SEQUENCE [LARGE SCALE GENOMIC DNA]</scope>
    <source>
        <strain evidence="2 3">HMF7410</strain>
    </source>
</reference>
<proteinExistence type="predicted"/>
<keyword evidence="1" id="KW-0472">Membrane</keyword>
<comment type="caution">
    <text evidence="2">The sequence shown here is derived from an EMBL/GenBank/DDBJ whole genome shotgun (WGS) entry which is preliminary data.</text>
</comment>
<feature type="transmembrane region" description="Helical" evidence="1">
    <location>
        <begin position="38"/>
        <end position="59"/>
    </location>
</feature>
<dbReference type="EMBL" id="WPIK01000017">
    <property type="protein sequence ID" value="MVN23066.1"/>
    <property type="molecule type" value="Genomic_DNA"/>
</dbReference>
<organism evidence="2 3">
    <name type="scientific">Mucilaginibacter arboris</name>
    <dbReference type="NCBI Taxonomy" id="2682090"/>
    <lineage>
        <taxon>Bacteria</taxon>
        <taxon>Pseudomonadati</taxon>
        <taxon>Bacteroidota</taxon>
        <taxon>Sphingobacteriia</taxon>
        <taxon>Sphingobacteriales</taxon>
        <taxon>Sphingobacteriaceae</taxon>
        <taxon>Mucilaginibacter</taxon>
    </lineage>
</organism>
<gene>
    <name evidence="2" type="ORF">GO621_16185</name>
</gene>
<accession>A0A7K1T0H1</accession>
<dbReference type="PANTHER" id="PTHR35519:SF2">
    <property type="entry name" value="PH DOMAIN PROTEIN"/>
    <property type="match status" value="1"/>
</dbReference>
<dbReference type="Pfam" id="PF13430">
    <property type="entry name" value="DUF4112"/>
    <property type="match status" value="1"/>
</dbReference>
<feature type="transmembrane region" description="Helical" evidence="1">
    <location>
        <begin position="71"/>
        <end position="94"/>
    </location>
</feature>
<keyword evidence="3" id="KW-1185">Reference proteome</keyword>
<evidence type="ECO:0000313" key="3">
    <source>
        <dbReference type="Proteomes" id="UP000462014"/>
    </source>
</evidence>
<keyword evidence="1" id="KW-0812">Transmembrane</keyword>
<dbReference type="PANTHER" id="PTHR35519">
    <property type="entry name" value="MEMBRANE PROTEINS"/>
    <property type="match status" value="1"/>
</dbReference>
<dbReference type="InterPro" id="IPR025187">
    <property type="entry name" value="DUF4112"/>
</dbReference>
<protein>
    <submittedName>
        <fullName evidence="2">DUF4112 domain-containing protein</fullName>
    </submittedName>
</protein>
<keyword evidence="1" id="KW-1133">Transmembrane helix</keyword>
<dbReference type="AlphaFoldDB" id="A0A7K1T0H1"/>